<organism evidence="1 2">
    <name type="scientific">Bifidobacterium cuniculi</name>
    <dbReference type="NCBI Taxonomy" id="1688"/>
    <lineage>
        <taxon>Bacteria</taxon>
        <taxon>Bacillati</taxon>
        <taxon>Actinomycetota</taxon>
        <taxon>Actinomycetes</taxon>
        <taxon>Bifidobacteriales</taxon>
        <taxon>Bifidobacteriaceae</taxon>
        <taxon>Bifidobacterium</taxon>
    </lineage>
</organism>
<reference evidence="1 2" key="1">
    <citation type="submission" date="2014-03" db="EMBL/GenBank/DDBJ databases">
        <title>Genomics of Bifidobacteria.</title>
        <authorList>
            <person name="Ventura M."/>
            <person name="Milani C."/>
            <person name="Lugli G.A."/>
        </authorList>
    </citation>
    <scope>NUCLEOTIDE SEQUENCE [LARGE SCALE GENOMIC DNA]</scope>
    <source>
        <strain evidence="1 2">LMG 10738</strain>
    </source>
</reference>
<evidence type="ECO:0000313" key="2">
    <source>
        <dbReference type="Proteomes" id="UP000029067"/>
    </source>
</evidence>
<keyword evidence="2" id="KW-1185">Reference proteome</keyword>
<dbReference type="RefSeq" id="WP_033515073.1">
    <property type="nucleotide sequence ID" value="NZ_JGYV01000001.1"/>
</dbReference>
<dbReference type="Proteomes" id="UP000029067">
    <property type="component" value="Unassembled WGS sequence"/>
</dbReference>
<gene>
    <name evidence="1" type="ORF">BCUN_0223</name>
</gene>
<name>A0A087B3X8_9BIFI</name>
<dbReference type="AlphaFoldDB" id="A0A087B3X8"/>
<proteinExistence type="predicted"/>
<accession>A0A087B3X8</accession>
<dbReference type="EMBL" id="JGYV01000001">
    <property type="protein sequence ID" value="KFI65728.1"/>
    <property type="molecule type" value="Genomic_DNA"/>
</dbReference>
<comment type="caution">
    <text evidence="1">The sequence shown here is derived from an EMBL/GenBank/DDBJ whole genome shotgun (WGS) entry which is preliminary data.</text>
</comment>
<sequence>MSITNTDIARQLQSIIDRLLEDDTPAMAESTKPAGKLDDPDELRGFLTDRIMQAIIDIDEENIEHGYVADDHDMYQVQFADLFTIAYTVRGALILSGVQGVPAAGILISLLGSLMDYEEYDDRAWNIPTNSLHEAASQATFLLTELIAMKQEEES</sequence>
<protein>
    <submittedName>
        <fullName evidence="1">Uncharacterized protein</fullName>
    </submittedName>
</protein>
<evidence type="ECO:0000313" key="1">
    <source>
        <dbReference type="EMBL" id="KFI65728.1"/>
    </source>
</evidence>
<dbReference type="STRING" id="1688.BCUN_0223"/>